<evidence type="ECO:0000313" key="1">
    <source>
        <dbReference type="EMBL" id="ABP49919.1"/>
    </source>
</evidence>
<organism evidence="1 2">
    <name type="scientific">Pyrobaculum arsenaticum (strain DSM 13514 / JCM 11321 / PZ6)</name>
    <dbReference type="NCBI Taxonomy" id="340102"/>
    <lineage>
        <taxon>Archaea</taxon>
        <taxon>Thermoproteota</taxon>
        <taxon>Thermoprotei</taxon>
        <taxon>Thermoproteales</taxon>
        <taxon>Thermoproteaceae</taxon>
        <taxon>Pyrobaculum</taxon>
    </lineage>
</organism>
<sequence>MRPYPSMSWLKDVLRAAEVVRTGKFKAVTHGGVAHVDDTLAAALLHRAGAEALYRLNTAEEIARLDGDVVVFDIGDYFQLPERFVVLDHHGVSDPSEEPSSVIQVALAVGARPSPLVATLVHWVDLYDRYGSEVKKWAGPYGNSINHGVVKYFGDATPAGLVKDTKFLELLAEAFYSRSEFDLRDFAEAYKIAEKLSFTDMAERYPRTFQNLRLMLAASKDPIAAATGREAQETGFGLDFGAYALLAAPELERYVLEGLERYFAEARRAVEIVSQGRYWKVVSDCLVAFAVEDYVAPTPLWNALIDHGVLSLEQRAVVVVKDRRTPGAYTAWRPDRFASVIDFRKLGGSRVVFKHATGFVAVVRGENAEDVATYVLQQLEC</sequence>
<dbReference type="HOGENOM" id="CLU_741066_0_0_2"/>
<dbReference type="STRING" id="340102.Pars_0307"/>
<reference evidence="1 2" key="1">
    <citation type="submission" date="2007-04" db="EMBL/GenBank/DDBJ databases">
        <title>Complete sequence of Pyrobaculum arsenaticum DSM 13514.</title>
        <authorList>
            <consortium name="US DOE Joint Genome Institute"/>
            <person name="Copeland A."/>
            <person name="Lucas S."/>
            <person name="Lapidus A."/>
            <person name="Barry K."/>
            <person name="Glavina del Rio T."/>
            <person name="Dalin E."/>
            <person name="Tice H."/>
            <person name="Pitluck S."/>
            <person name="Chain P."/>
            <person name="Malfatti S."/>
            <person name="Shin M."/>
            <person name="Vergez L."/>
            <person name="Schmutz J."/>
            <person name="Larimer F."/>
            <person name="Land M."/>
            <person name="Hauser L."/>
            <person name="Kyrpides N."/>
            <person name="Mikhailova N."/>
            <person name="Cozen A.E."/>
            <person name="Fitz-Gibbon S.T."/>
            <person name="House C.H."/>
            <person name="Saltikov C."/>
            <person name="Lowe T.M."/>
            <person name="Richardson P."/>
        </authorList>
    </citation>
    <scope>NUCLEOTIDE SEQUENCE [LARGE SCALE GENOMIC DNA]</scope>
    <source>
        <strain evidence="2">ATCC 700994 / DSM 13514 / JCM 11321 / PZ6</strain>
    </source>
</reference>
<dbReference type="EMBL" id="CP000660">
    <property type="protein sequence ID" value="ABP49919.1"/>
    <property type="molecule type" value="Genomic_DNA"/>
</dbReference>
<protein>
    <submittedName>
        <fullName evidence="1">Uncharacterized protein</fullName>
    </submittedName>
</protein>
<accession>A4WHQ2</accession>
<dbReference type="AlphaFoldDB" id="A4WHQ2"/>
<proteinExistence type="predicted"/>
<gene>
    <name evidence="1" type="ordered locus">Pars_0307</name>
</gene>
<dbReference type="Proteomes" id="UP000001567">
    <property type="component" value="Chromosome"/>
</dbReference>
<evidence type="ECO:0000313" key="2">
    <source>
        <dbReference type="Proteomes" id="UP000001567"/>
    </source>
</evidence>
<name>A4WHQ2_PYRAR</name>
<dbReference type="KEGG" id="pas:Pars_0307"/>